<keyword evidence="8 12" id="KW-0472">Membrane</keyword>
<dbReference type="EMBL" id="VUMV01000005">
    <property type="protein sequence ID" value="MST82371.1"/>
    <property type="molecule type" value="Genomic_DNA"/>
</dbReference>
<dbReference type="GO" id="GO:0009003">
    <property type="term" value="F:signal peptidase activity"/>
    <property type="evidence" value="ECO:0007669"/>
    <property type="project" value="UniProtKB-EC"/>
</dbReference>
<evidence type="ECO:0000313" key="15">
    <source>
        <dbReference type="Proteomes" id="UP000466864"/>
    </source>
</evidence>
<dbReference type="EC" id="3.4.21.89" evidence="11"/>
<dbReference type="Pfam" id="PF10502">
    <property type="entry name" value="Peptidase_S26"/>
    <property type="match status" value="1"/>
</dbReference>
<dbReference type="AlphaFoldDB" id="A0A7X2P9P3"/>
<keyword evidence="3 12" id="KW-0812">Transmembrane</keyword>
<dbReference type="InterPro" id="IPR001733">
    <property type="entry name" value="Peptidase_S26B"/>
</dbReference>
<reference evidence="14 15" key="1">
    <citation type="submission" date="2019-08" db="EMBL/GenBank/DDBJ databases">
        <title>In-depth cultivation of the pig gut microbiome towards novel bacterial diversity and tailored functional studies.</title>
        <authorList>
            <person name="Wylensek D."/>
            <person name="Hitch T.C.A."/>
            <person name="Clavel T."/>
        </authorList>
    </citation>
    <scope>NUCLEOTIDE SEQUENCE [LARGE SCALE GENOMIC DNA]</scope>
    <source>
        <strain evidence="14 15">Oil+RF-744-WCA-WT-13</strain>
    </source>
</reference>
<evidence type="ECO:0000256" key="3">
    <source>
        <dbReference type="ARBA" id="ARBA00022692"/>
    </source>
</evidence>
<evidence type="ECO:0000256" key="4">
    <source>
        <dbReference type="ARBA" id="ARBA00022801"/>
    </source>
</evidence>
<dbReference type="CDD" id="cd06530">
    <property type="entry name" value="S26_SPase_I"/>
    <property type="match status" value="1"/>
</dbReference>
<dbReference type="GO" id="GO:0016020">
    <property type="term" value="C:membrane"/>
    <property type="evidence" value="ECO:0007669"/>
    <property type="project" value="UniProtKB-UniRule"/>
</dbReference>
<dbReference type="GO" id="GO:0006465">
    <property type="term" value="P:signal peptide processing"/>
    <property type="evidence" value="ECO:0007669"/>
    <property type="project" value="UniProtKB-UniRule"/>
</dbReference>
<keyword evidence="6" id="KW-0735">Signal-anchor</keyword>
<protein>
    <recommendedName>
        <fullName evidence="9 11">Signal peptidase I</fullName>
        <ecNumber evidence="11">3.4.21.89</ecNumber>
    </recommendedName>
</protein>
<gene>
    <name evidence="14" type="ORF">FYJ60_08600</name>
</gene>
<keyword evidence="15" id="KW-1185">Reference proteome</keyword>
<dbReference type="InterPro" id="IPR036286">
    <property type="entry name" value="LexA/Signal_pep-like_sf"/>
</dbReference>
<keyword evidence="7 12" id="KW-1133">Transmembrane helix</keyword>
<dbReference type="InterPro" id="IPR019533">
    <property type="entry name" value="Peptidase_S26"/>
</dbReference>
<keyword evidence="5" id="KW-0256">Endoplasmic reticulum</keyword>
<dbReference type="PROSITE" id="PS00501">
    <property type="entry name" value="SPASE_I_1"/>
    <property type="match status" value="1"/>
</dbReference>
<feature type="transmembrane region" description="Helical" evidence="12">
    <location>
        <begin position="6"/>
        <end position="33"/>
    </location>
</feature>
<sequence>MKGLTYLFKVLSWIVIAAIVAFLAIAAPILAGFHPVVVLSGSMEPALPVGSMIYYHTCNFEELKAGDVVTFRAENSLVTHRITAVNEVSRTVNTKGDGNSTEDPVPVEEDEIVGKAADFAIPYAGYFVTYGKEPAAIAGMAVILLVDYVLEKIYAGQKGEKKDENKNT</sequence>
<evidence type="ECO:0000256" key="6">
    <source>
        <dbReference type="ARBA" id="ARBA00022968"/>
    </source>
</evidence>
<comment type="caution">
    <text evidence="14">The sequence shown here is derived from an EMBL/GenBank/DDBJ whole genome shotgun (WGS) entry which is preliminary data.</text>
</comment>
<dbReference type="RefSeq" id="WP_154458272.1">
    <property type="nucleotide sequence ID" value="NZ_VUMV01000005.1"/>
</dbReference>
<evidence type="ECO:0000256" key="7">
    <source>
        <dbReference type="ARBA" id="ARBA00022989"/>
    </source>
</evidence>
<evidence type="ECO:0000256" key="9">
    <source>
        <dbReference type="ARBA" id="ARBA00033305"/>
    </source>
</evidence>
<evidence type="ECO:0000256" key="2">
    <source>
        <dbReference type="ARBA" id="ARBA00022670"/>
    </source>
</evidence>
<keyword evidence="4 14" id="KW-0378">Hydrolase</keyword>
<dbReference type="Gene3D" id="2.10.109.10">
    <property type="entry name" value="Umud Fragment, subunit A"/>
    <property type="match status" value="1"/>
</dbReference>
<organism evidence="14 15">
    <name type="scientific">Bilifractor porci</name>
    <dbReference type="NCBI Taxonomy" id="2606636"/>
    <lineage>
        <taxon>Bacteria</taxon>
        <taxon>Bacillati</taxon>
        <taxon>Bacillota</taxon>
        <taxon>Clostridia</taxon>
        <taxon>Lachnospirales</taxon>
        <taxon>Lachnospiraceae</taxon>
        <taxon>Bilifractor</taxon>
    </lineage>
</organism>
<dbReference type="SUPFAM" id="SSF51306">
    <property type="entry name" value="LexA/Signal peptidase"/>
    <property type="match status" value="1"/>
</dbReference>
<accession>A0A7X2P9P3</accession>
<dbReference type="PRINTS" id="PR00728">
    <property type="entry name" value="SIGNALPTASE"/>
</dbReference>
<evidence type="ECO:0000259" key="13">
    <source>
        <dbReference type="Pfam" id="PF10502"/>
    </source>
</evidence>
<evidence type="ECO:0000256" key="5">
    <source>
        <dbReference type="ARBA" id="ARBA00022824"/>
    </source>
</evidence>
<dbReference type="GO" id="GO:0004252">
    <property type="term" value="F:serine-type endopeptidase activity"/>
    <property type="evidence" value="ECO:0007669"/>
    <property type="project" value="UniProtKB-UniRule"/>
</dbReference>
<keyword evidence="2" id="KW-0645">Protease</keyword>
<dbReference type="PANTHER" id="PTHR10806:SF6">
    <property type="entry name" value="SIGNAL PEPTIDASE COMPLEX CATALYTIC SUBUNIT SEC11"/>
    <property type="match status" value="1"/>
</dbReference>
<comment type="function">
    <text evidence="10">Catalytic component of the signal peptidase complex (SPC) which catalyzes the cleavage of N-terminal signal sequences from nascent proteins as they are translocated into the lumen of the endoplasmic reticulum. Specifically cleaves N-terminal signal peptides that contain a hydrophobic alpha-helix (h-region) shorter than 18-20 amino acids.</text>
</comment>
<dbReference type="Proteomes" id="UP000466864">
    <property type="component" value="Unassembled WGS sequence"/>
</dbReference>
<feature type="domain" description="Peptidase S26" evidence="13">
    <location>
        <begin position="13"/>
        <end position="75"/>
    </location>
</feature>
<evidence type="ECO:0000256" key="11">
    <source>
        <dbReference type="NCBIfam" id="TIGR02228"/>
    </source>
</evidence>
<dbReference type="InterPro" id="IPR019756">
    <property type="entry name" value="Pept_S26A_signal_pept_1_Ser-AS"/>
</dbReference>
<name>A0A7X2P9P3_9FIRM</name>
<evidence type="ECO:0000313" key="14">
    <source>
        <dbReference type="EMBL" id="MST82371.1"/>
    </source>
</evidence>
<evidence type="ECO:0000256" key="8">
    <source>
        <dbReference type="ARBA" id="ARBA00023136"/>
    </source>
</evidence>
<comment type="subcellular location">
    <subcellularLocation>
        <location evidence="1">Endoplasmic reticulum membrane</location>
        <topology evidence="1">Single-pass type II membrane protein</topology>
    </subcellularLocation>
</comment>
<proteinExistence type="predicted"/>
<evidence type="ECO:0000256" key="1">
    <source>
        <dbReference type="ARBA" id="ARBA00004648"/>
    </source>
</evidence>
<evidence type="ECO:0000256" key="12">
    <source>
        <dbReference type="SAM" id="Phobius"/>
    </source>
</evidence>
<dbReference type="NCBIfam" id="TIGR02228">
    <property type="entry name" value="sigpep_I_arch"/>
    <property type="match status" value="1"/>
</dbReference>
<evidence type="ECO:0000256" key="10">
    <source>
        <dbReference type="ARBA" id="ARBA00045533"/>
    </source>
</evidence>
<dbReference type="PANTHER" id="PTHR10806">
    <property type="entry name" value="SIGNAL PEPTIDASE COMPLEX CATALYTIC SUBUNIT SEC11"/>
    <property type="match status" value="1"/>
</dbReference>